<comment type="caution">
    <text evidence="7">The sequence shown here is derived from an EMBL/GenBank/DDBJ whole genome shotgun (WGS) entry which is preliminary data.</text>
</comment>
<dbReference type="SUPFAM" id="SSF118010">
    <property type="entry name" value="TM1457-like"/>
    <property type="match status" value="1"/>
</dbReference>
<name>A0ABS0QE80_THEVU</name>
<keyword evidence="1" id="KW-0690">Ribosome biogenesis</keyword>
<evidence type="ECO:0000313" key="8">
    <source>
        <dbReference type="Proteomes" id="UP000641910"/>
    </source>
</evidence>
<evidence type="ECO:0000256" key="5">
    <source>
        <dbReference type="ARBA" id="ARBA00044503"/>
    </source>
</evidence>
<keyword evidence="4" id="KW-0788">Thiol protease</keyword>
<keyword evidence="2 7" id="KW-0645">Protease</keyword>
<dbReference type="PANTHER" id="PTHR39178">
    <property type="entry name" value="HYPOTHETICAL RIBOSOME-ASSOCIATED PROTEIN"/>
    <property type="match status" value="1"/>
</dbReference>
<reference evidence="7 8" key="1">
    <citation type="submission" date="2020-12" db="EMBL/GenBank/DDBJ databases">
        <title>WGS of Thermoactinomyces spp.</title>
        <authorList>
            <person name="Cheng K."/>
        </authorList>
    </citation>
    <scope>NUCLEOTIDE SEQUENCE [LARGE SCALE GENOMIC DNA]</scope>
    <source>
        <strain evidence="8">CICC 10650\ACCC 41061</strain>
    </source>
</reference>
<dbReference type="RefSeq" id="WP_037993497.1">
    <property type="nucleotide sequence ID" value="NZ_CP036487.1"/>
</dbReference>
<gene>
    <name evidence="7" type="ORF">I8U22_01930</name>
</gene>
<dbReference type="GO" id="GO:0006508">
    <property type="term" value="P:proteolysis"/>
    <property type="evidence" value="ECO:0007669"/>
    <property type="project" value="UniProtKB-KW"/>
</dbReference>
<evidence type="ECO:0000256" key="1">
    <source>
        <dbReference type="ARBA" id="ARBA00022517"/>
    </source>
</evidence>
<dbReference type="EMBL" id="JAECVU010000001">
    <property type="protein sequence ID" value="MBH8587581.1"/>
    <property type="molecule type" value="Genomic_DNA"/>
</dbReference>
<dbReference type="PANTHER" id="PTHR39178:SF1">
    <property type="entry name" value="RIBOSOMAL-PROCESSING CYSTEINE PROTEASE PRP"/>
    <property type="match status" value="1"/>
</dbReference>
<proteinExistence type="inferred from homology"/>
<dbReference type="GO" id="GO:0008233">
    <property type="term" value="F:peptidase activity"/>
    <property type="evidence" value="ECO:0007669"/>
    <property type="project" value="UniProtKB-KW"/>
</dbReference>
<accession>A0ABS0QE80</accession>
<keyword evidence="3" id="KW-0378">Hydrolase</keyword>
<comment type="similarity">
    <text evidence="5">Belongs to the Prp family.</text>
</comment>
<evidence type="ECO:0000313" key="7">
    <source>
        <dbReference type="EMBL" id="MBH8587581.1"/>
    </source>
</evidence>
<dbReference type="CDD" id="cd16332">
    <property type="entry name" value="Prp-like"/>
    <property type="match status" value="1"/>
</dbReference>
<evidence type="ECO:0000256" key="3">
    <source>
        <dbReference type="ARBA" id="ARBA00022801"/>
    </source>
</evidence>
<keyword evidence="8" id="KW-1185">Reference proteome</keyword>
<organism evidence="7 8">
    <name type="scientific">Thermoactinomyces vulgaris</name>
    <dbReference type="NCBI Taxonomy" id="2026"/>
    <lineage>
        <taxon>Bacteria</taxon>
        <taxon>Bacillati</taxon>
        <taxon>Bacillota</taxon>
        <taxon>Bacilli</taxon>
        <taxon>Bacillales</taxon>
        <taxon>Thermoactinomycetaceae</taxon>
        <taxon>Thermoactinomyces</taxon>
    </lineage>
</organism>
<evidence type="ECO:0000256" key="6">
    <source>
        <dbReference type="ARBA" id="ARBA00044538"/>
    </source>
</evidence>
<dbReference type="Proteomes" id="UP000641910">
    <property type="component" value="Unassembled WGS sequence"/>
</dbReference>
<evidence type="ECO:0000256" key="4">
    <source>
        <dbReference type="ARBA" id="ARBA00022807"/>
    </source>
</evidence>
<dbReference type="InterPro" id="IPR007422">
    <property type="entry name" value="Peptidase_Prp"/>
</dbReference>
<sequence>MIQVRVKRDGQNRVKRVLITGHADYGEYGKDIVCAAVSGISIGMVNAIEQMFGVQVHRDDDGDGKIDCFLPDQVKDPDTREKIGLLLEAMVVSLENVAEAYSSYVRISDWKS</sequence>
<protein>
    <recommendedName>
        <fullName evidence="6">Ribosomal processing cysteine protease Prp</fullName>
    </recommendedName>
</protein>
<evidence type="ECO:0000256" key="2">
    <source>
        <dbReference type="ARBA" id="ARBA00022670"/>
    </source>
</evidence>
<dbReference type="Pfam" id="PF04327">
    <property type="entry name" value="Peptidase_Prp"/>
    <property type="match status" value="1"/>
</dbReference>
<dbReference type="Gene3D" id="3.30.70.1490">
    <property type="entry name" value="Cysteine protease Prp"/>
    <property type="match status" value="1"/>
</dbReference>
<dbReference type="InterPro" id="IPR036764">
    <property type="entry name" value="Peptidase_Prp_sf"/>
</dbReference>